<keyword evidence="1" id="KW-0472">Membrane</keyword>
<keyword evidence="3" id="KW-1185">Reference proteome</keyword>
<sequence>MVCTTAHTNLTKNFIYYAVLVWNYSKVWAILGLSYCFVRTKCG</sequence>
<reference evidence="3" key="1">
    <citation type="submission" date="2016-12" db="EMBL/GenBank/DDBJ databases">
        <authorList>
            <person name="Brunel B."/>
        </authorList>
    </citation>
    <scope>NUCLEOTIDE SEQUENCE [LARGE SCALE GENOMIC DNA]</scope>
</reference>
<organism evidence="2 3">
    <name type="scientific">Mesorhizobium delmotii</name>
    <dbReference type="NCBI Taxonomy" id="1631247"/>
    <lineage>
        <taxon>Bacteria</taxon>
        <taxon>Pseudomonadati</taxon>
        <taxon>Pseudomonadota</taxon>
        <taxon>Alphaproteobacteria</taxon>
        <taxon>Hyphomicrobiales</taxon>
        <taxon>Phyllobacteriaceae</taxon>
        <taxon>Mesorhizobium</taxon>
    </lineage>
</organism>
<gene>
    <name evidence="2" type="ORF">BQ8482_380102</name>
</gene>
<name>A0A2P9ARZ8_9HYPH</name>
<feature type="transmembrane region" description="Helical" evidence="1">
    <location>
        <begin position="14"/>
        <end position="38"/>
    </location>
</feature>
<proteinExistence type="predicted"/>
<evidence type="ECO:0000313" key="3">
    <source>
        <dbReference type="Proteomes" id="UP000245698"/>
    </source>
</evidence>
<evidence type="ECO:0000256" key="1">
    <source>
        <dbReference type="SAM" id="Phobius"/>
    </source>
</evidence>
<protein>
    <submittedName>
        <fullName evidence="2">Uncharacterized protein</fullName>
    </submittedName>
</protein>
<evidence type="ECO:0000313" key="2">
    <source>
        <dbReference type="EMBL" id="SJM33919.1"/>
    </source>
</evidence>
<accession>A0A2P9ARZ8</accession>
<keyword evidence="1" id="KW-0812">Transmembrane</keyword>
<dbReference type="AlphaFoldDB" id="A0A2P9ARZ8"/>
<dbReference type="EMBL" id="FUIG01000046">
    <property type="protein sequence ID" value="SJM33919.1"/>
    <property type="molecule type" value="Genomic_DNA"/>
</dbReference>
<keyword evidence="1" id="KW-1133">Transmembrane helix</keyword>
<dbReference type="Proteomes" id="UP000245698">
    <property type="component" value="Unassembled WGS sequence"/>
</dbReference>